<evidence type="ECO:0000256" key="2">
    <source>
        <dbReference type="SAM" id="Phobius"/>
    </source>
</evidence>
<keyword evidence="4" id="KW-1185">Reference proteome</keyword>
<dbReference type="RefSeq" id="WP_052112131.1">
    <property type="nucleotide sequence ID" value="NZ_AVPK01000005.1"/>
</dbReference>
<feature type="region of interest" description="Disordered" evidence="1">
    <location>
        <begin position="70"/>
        <end position="114"/>
    </location>
</feature>
<proteinExistence type="predicted"/>
<keyword evidence="2" id="KW-0472">Membrane</keyword>
<gene>
    <name evidence="3" type="ORF">N803_13500</name>
</gene>
<feature type="region of interest" description="Disordered" evidence="1">
    <location>
        <begin position="14"/>
        <end position="34"/>
    </location>
</feature>
<dbReference type="STRING" id="1385521.N803_13500"/>
<evidence type="ECO:0000313" key="3">
    <source>
        <dbReference type="EMBL" id="KGN37414.1"/>
    </source>
</evidence>
<name>A0A0A0JKY5_9MICO</name>
<dbReference type="eggNOG" id="ENOG502ZJ9I">
    <property type="taxonomic scope" value="Bacteria"/>
</dbReference>
<evidence type="ECO:0000313" key="4">
    <source>
        <dbReference type="Proteomes" id="UP000030011"/>
    </source>
</evidence>
<feature type="transmembrane region" description="Helical" evidence="2">
    <location>
        <begin position="38"/>
        <end position="58"/>
    </location>
</feature>
<sequence length="114" mass="11943">MNAVVTPMLTLAHALPMSPSPSPSPSAALDGTPSQQAAPGLWAFVAFLFLAIALWLLMRNMNSRLRRMSYRAKAAEKEAGAGPEGDPAKDTAKDTAAQDDAEGQDSGESDNSGR</sequence>
<dbReference type="AlphaFoldDB" id="A0A0A0JKY5"/>
<comment type="caution">
    <text evidence="3">The sequence shown here is derived from an EMBL/GenBank/DDBJ whole genome shotgun (WGS) entry which is preliminary data.</text>
</comment>
<accession>A0A0A0JKY5</accession>
<dbReference type="EMBL" id="AVPK01000005">
    <property type="protein sequence ID" value="KGN37414.1"/>
    <property type="molecule type" value="Genomic_DNA"/>
</dbReference>
<protein>
    <submittedName>
        <fullName evidence="3">Uncharacterized protein</fullName>
    </submittedName>
</protein>
<organism evidence="3 4">
    <name type="scientific">Knoellia subterranea KCTC 19937</name>
    <dbReference type="NCBI Taxonomy" id="1385521"/>
    <lineage>
        <taxon>Bacteria</taxon>
        <taxon>Bacillati</taxon>
        <taxon>Actinomycetota</taxon>
        <taxon>Actinomycetes</taxon>
        <taxon>Micrococcales</taxon>
        <taxon>Intrasporangiaceae</taxon>
        <taxon>Knoellia</taxon>
    </lineage>
</organism>
<reference evidence="3 4" key="1">
    <citation type="submission" date="2013-08" db="EMBL/GenBank/DDBJ databases">
        <title>The genome sequence of Knoellia subterranea.</title>
        <authorList>
            <person name="Zhu W."/>
            <person name="Wang G."/>
        </authorList>
    </citation>
    <scope>NUCLEOTIDE SEQUENCE [LARGE SCALE GENOMIC DNA]</scope>
    <source>
        <strain evidence="3 4">KCTC 19937</strain>
    </source>
</reference>
<keyword evidence="2" id="KW-1133">Transmembrane helix</keyword>
<feature type="compositionally biased region" description="Acidic residues" evidence="1">
    <location>
        <begin position="97"/>
        <end position="108"/>
    </location>
</feature>
<keyword evidence="2" id="KW-0812">Transmembrane</keyword>
<dbReference type="Proteomes" id="UP000030011">
    <property type="component" value="Unassembled WGS sequence"/>
</dbReference>
<evidence type="ECO:0000256" key="1">
    <source>
        <dbReference type="SAM" id="MobiDB-lite"/>
    </source>
</evidence>